<dbReference type="InterPro" id="IPR018114">
    <property type="entry name" value="TRYPSIN_HIS"/>
</dbReference>
<keyword evidence="2" id="KW-0964">Secreted</keyword>
<evidence type="ECO:0000256" key="13">
    <source>
        <dbReference type="SAM" id="MobiDB-lite"/>
    </source>
</evidence>
<keyword evidence="17" id="KW-1185">Reference proteome</keyword>
<evidence type="ECO:0000313" key="16">
    <source>
        <dbReference type="Ensembl" id="ENSCCRP00000173905.1"/>
    </source>
</evidence>
<protein>
    <recommendedName>
        <fullName evidence="10">trypsin</fullName>
        <ecNumber evidence="10">3.4.21.4</ecNumber>
    </recommendedName>
</protein>
<dbReference type="Pfam" id="PF00089">
    <property type="entry name" value="Trypsin"/>
    <property type="match status" value="1"/>
</dbReference>
<reference evidence="16" key="1">
    <citation type="submission" date="2025-08" db="UniProtKB">
        <authorList>
            <consortium name="Ensembl"/>
        </authorList>
    </citation>
    <scope>IDENTIFICATION</scope>
</reference>
<dbReference type="GO" id="GO:0008270">
    <property type="term" value="F:zinc ion binding"/>
    <property type="evidence" value="ECO:0007669"/>
    <property type="project" value="UniProtKB-KW"/>
</dbReference>
<dbReference type="PROSITE" id="PS50157">
    <property type="entry name" value="ZINC_FINGER_C2H2_2"/>
    <property type="match status" value="1"/>
</dbReference>
<dbReference type="InterPro" id="IPR009003">
    <property type="entry name" value="Peptidase_S1_PA"/>
</dbReference>
<dbReference type="GO" id="GO:0007586">
    <property type="term" value="P:digestion"/>
    <property type="evidence" value="ECO:0007669"/>
    <property type="project" value="UniProtKB-KW"/>
</dbReference>
<sequence>MAAGNSANYGSLQSNNECLSSEYEKGAAQEVHIDPVSNSKPTNAKNTEEDMESSPSGPVLQAQDHAEVVAANAEDPPMKIKVEQEEEDECVVVDIDEVEEGNLAFMSNVTNEGDSSEREKSAEGDWPFRSEDCSEAFGNKEDYLGHHSEHIHDGPIVCLDTDSQWDDLLISTDGGRRTLFCALCGQRFSSSKGFFSHQLKHRKQAIKQGIACSADDKIIGGYECSANSQPWQIYLTYDNGQRWCGASLINERWVVSAAHCYVSASRLTVHLGEHNVYVEEGTEQRVGAEKVIPHPKYNDYTYDNDFMLIKLKEPAVFNQYVQPIPLATSCSFAGEQCLVSGWGNQITTGVNYADKLQCLDLPVLSRAQCESAYGWQITNNMFCAGFMEGGKDSCQGDSGGPVVCNGELRGVVSWGYGCAQKRYPGVYAEVCRYTDWVQSTIANN</sequence>
<dbReference type="SMART" id="SM00020">
    <property type="entry name" value="Tryp_SPc"/>
    <property type="match status" value="1"/>
</dbReference>
<keyword evidence="11" id="KW-0862">Zinc</keyword>
<dbReference type="PROSITE" id="PS00134">
    <property type="entry name" value="TRYPSIN_HIS"/>
    <property type="match status" value="1"/>
</dbReference>
<dbReference type="SUPFAM" id="SSF50494">
    <property type="entry name" value="Trypsin-like serine proteases"/>
    <property type="match status" value="1"/>
</dbReference>
<evidence type="ECO:0000256" key="10">
    <source>
        <dbReference type="ARBA" id="ARBA00038868"/>
    </source>
</evidence>
<feature type="compositionally biased region" description="Polar residues" evidence="13">
    <location>
        <begin position="1"/>
        <end position="19"/>
    </location>
</feature>
<feature type="compositionally biased region" description="Polar residues" evidence="13">
    <location>
        <begin position="36"/>
        <end position="45"/>
    </location>
</feature>
<feature type="domain" description="C2H2-type" evidence="14">
    <location>
        <begin position="179"/>
        <end position="206"/>
    </location>
</feature>
<name>A0A9J8D9C4_CYPCA</name>
<evidence type="ECO:0000256" key="7">
    <source>
        <dbReference type="ARBA" id="ARBA00023145"/>
    </source>
</evidence>
<evidence type="ECO:0000313" key="17">
    <source>
        <dbReference type="Proteomes" id="UP001108240"/>
    </source>
</evidence>
<comment type="catalytic activity">
    <reaction evidence="9">
        <text>Preferential cleavage: Arg-|-Xaa, Lys-|-Xaa.</text>
        <dbReference type="EC" id="3.4.21.4"/>
    </reaction>
</comment>
<keyword evidence="5 12" id="KW-0378">Hydrolase</keyword>
<dbReference type="CDD" id="cd00190">
    <property type="entry name" value="Tryp_SPc"/>
    <property type="match status" value="1"/>
</dbReference>
<organism evidence="16 17">
    <name type="scientific">Cyprinus carpio carpio</name>
    <dbReference type="NCBI Taxonomy" id="630221"/>
    <lineage>
        <taxon>Eukaryota</taxon>
        <taxon>Metazoa</taxon>
        <taxon>Chordata</taxon>
        <taxon>Craniata</taxon>
        <taxon>Vertebrata</taxon>
        <taxon>Euteleostomi</taxon>
        <taxon>Actinopterygii</taxon>
        <taxon>Neopterygii</taxon>
        <taxon>Teleostei</taxon>
        <taxon>Ostariophysi</taxon>
        <taxon>Cypriniformes</taxon>
        <taxon>Cyprinidae</taxon>
        <taxon>Cyprininae</taxon>
        <taxon>Cyprinus</taxon>
    </lineage>
</organism>
<evidence type="ECO:0000256" key="2">
    <source>
        <dbReference type="ARBA" id="ARBA00022525"/>
    </source>
</evidence>
<dbReference type="GO" id="GO:0006508">
    <property type="term" value="P:proteolysis"/>
    <property type="evidence" value="ECO:0007669"/>
    <property type="project" value="UniProtKB-KW"/>
</dbReference>
<dbReference type="EC" id="3.4.21.4" evidence="10"/>
<keyword evidence="8" id="KW-1015">Disulfide bond</keyword>
<feature type="compositionally biased region" description="Basic and acidic residues" evidence="13">
    <location>
        <begin position="22"/>
        <end position="33"/>
    </location>
</feature>
<evidence type="ECO:0000256" key="3">
    <source>
        <dbReference type="ARBA" id="ARBA00022670"/>
    </source>
</evidence>
<evidence type="ECO:0000256" key="1">
    <source>
        <dbReference type="ARBA" id="ARBA00004239"/>
    </source>
</evidence>
<dbReference type="InterPro" id="IPR033116">
    <property type="entry name" value="TRYPSIN_SER"/>
</dbReference>
<dbReference type="Ensembl" id="ENSCCRT00000195316.1">
    <property type="protein sequence ID" value="ENSCCRP00000173905.1"/>
    <property type="gene ID" value="ENSCCRG00000019998.2"/>
</dbReference>
<keyword evidence="6 12" id="KW-0720">Serine protease</keyword>
<evidence type="ECO:0000256" key="4">
    <source>
        <dbReference type="ARBA" id="ARBA00022757"/>
    </source>
</evidence>
<evidence type="ECO:0000256" key="11">
    <source>
        <dbReference type="PROSITE-ProRule" id="PRU00042"/>
    </source>
</evidence>
<dbReference type="PROSITE" id="PS00135">
    <property type="entry name" value="TRYPSIN_SER"/>
    <property type="match status" value="1"/>
</dbReference>
<dbReference type="AlphaFoldDB" id="A0A9J8D9C4"/>
<dbReference type="GO" id="GO:0004252">
    <property type="term" value="F:serine-type endopeptidase activity"/>
    <property type="evidence" value="ECO:0007669"/>
    <property type="project" value="UniProtKB-EC"/>
</dbReference>
<keyword evidence="7" id="KW-0865">Zymogen</keyword>
<comment type="subcellular location">
    <subcellularLocation>
        <location evidence="1">Secreted</location>
        <location evidence="1">Extracellular space</location>
    </subcellularLocation>
</comment>
<keyword evidence="11" id="KW-0479">Metal-binding</keyword>
<dbReference type="PROSITE" id="PS50240">
    <property type="entry name" value="TRYPSIN_DOM"/>
    <property type="match status" value="1"/>
</dbReference>
<dbReference type="PROSITE" id="PS00028">
    <property type="entry name" value="ZINC_FINGER_C2H2_1"/>
    <property type="match status" value="1"/>
</dbReference>
<feature type="region of interest" description="Disordered" evidence="13">
    <location>
        <begin position="1"/>
        <end position="62"/>
    </location>
</feature>
<accession>A0A9J8D9C4</accession>
<dbReference type="InterPro" id="IPR001254">
    <property type="entry name" value="Trypsin_dom"/>
</dbReference>
<dbReference type="InterPro" id="IPR013087">
    <property type="entry name" value="Znf_C2H2_type"/>
</dbReference>
<evidence type="ECO:0000256" key="9">
    <source>
        <dbReference type="ARBA" id="ARBA00036320"/>
    </source>
</evidence>
<evidence type="ECO:0000256" key="5">
    <source>
        <dbReference type="ARBA" id="ARBA00022801"/>
    </source>
</evidence>
<keyword evidence="4" id="KW-0222">Digestion</keyword>
<dbReference type="InterPro" id="IPR043504">
    <property type="entry name" value="Peptidase_S1_PA_chymotrypsin"/>
</dbReference>
<dbReference type="PRINTS" id="PR00722">
    <property type="entry name" value="CHYMOTRYPSIN"/>
</dbReference>
<dbReference type="Gene3D" id="3.30.160.60">
    <property type="entry name" value="Classic Zinc Finger"/>
    <property type="match status" value="1"/>
</dbReference>
<dbReference type="PANTHER" id="PTHR24264">
    <property type="entry name" value="TRYPSIN-RELATED"/>
    <property type="match status" value="1"/>
</dbReference>
<evidence type="ECO:0000256" key="8">
    <source>
        <dbReference type="ARBA" id="ARBA00023157"/>
    </source>
</evidence>
<evidence type="ECO:0000256" key="12">
    <source>
        <dbReference type="RuleBase" id="RU363034"/>
    </source>
</evidence>
<dbReference type="FunFam" id="2.40.10.10:FF:000122">
    <property type="entry name" value="Chymotrypsin-like elastase family member 1"/>
    <property type="match status" value="1"/>
</dbReference>
<dbReference type="InterPro" id="IPR001314">
    <property type="entry name" value="Peptidase_S1A"/>
</dbReference>
<keyword evidence="11" id="KW-0863">Zinc-finger</keyword>
<dbReference type="GO" id="GO:0005615">
    <property type="term" value="C:extracellular space"/>
    <property type="evidence" value="ECO:0007669"/>
    <property type="project" value="TreeGrafter"/>
</dbReference>
<evidence type="ECO:0000259" key="15">
    <source>
        <dbReference type="PROSITE" id="PS50240"/>
    </source>
</evidence>
<dbReference type="Proteomes" id="UP001108240">
    <property type="component" value="Unplaced"/>
</dbReference>
<dbReference type="InterPro" id="IPR050127">
    <property type="entry name" value="Serine_Proteases_S1"/>
</dbReference>
<dbReference type="GeneTree" id="ENSGT01050000244883"/>
<evidence type="ECO:0000259" key="14">
    <source>
        <dbReference type="PROSITE" id="PS50157"/>
    </source>
</evidence>
<dbReference type="Gene3D" id="2.40.10.10">
    <property type="entry name" value="Trypsin-like serine proteases"/>
    <property type="match status" value="2"/>
</dbReference>
<evidence type="ECO:0000256" key="6">
    <source>
        <dbReference type="ARBA" id="ARBA00022825"/>
    </source>
</evidence>
<dbReference type="PANTHER" id="PTHR24264:SF7">
    <property type="entry name" value="TRYPSIN-2-LIKE"/>
    <property type="match status" value="1"/>
</dbReference>
<reference evidence="16" key="2">
    <citation type="submission" date="2025-09" db="UniProtKB">
        <authorList>
            <consortium name="Ensembl"/>
        </authorList>
    </citation>
    <scope>IDENTIFICATION</scope>
</reference>
<proteinExistence type="predicted"/>
<keyword evidence="3 12" id="KW-0645">Protease</keyword>
<feature type="domain" description="Peptidase S1" evidence="15">
    <location>
        <begin position="218"/>
        <end position="442"/>
    </location>
</feature>
<dbReference type="FunFam" id="2.40.10.10:FF:000008">
    <property type="entry name" value="Cationic trypsin"/>
    <property type="match status" value="1"/>
</dbReference>